<keyword evidence="2" id="KW-0051">Antiviral defense</keyword>
<evidence type="ECO:0000256" key="2">
    <source>
        <dbReference type="ARBA" id="ARBA00023118"/>
    </source>
</evidence>
<reference evidence="4 5" key="1">
    <citation type="submission" date="2015-10" db="EMBL/GenBank/DDBJ databases">
        <authorList>
            <person name="Rovetto F.F."/>
            <person name="Cocolin L.L."/>
            <person name="Illeghems K.K."/>
            <person name="Van Nieuwerbuegh F.F."/>
            <person name="Houf K.K."/>
        </authorList>
    </citation>
    <scope>NUCLEOTIDE SEQUENCE [LARGE SCALE GENOMIC DNA]</scope>
    <source>
        <strain evidence="4 5">LMG 24486</strain>
    </source>
</reference>
<organism evidence="4 5">
    <name type="scientific">Aliarcobacter thereius LMG 24486</name>
    <dbReference type="NCBI Taxonomy" id="1032240"/>
    <lineage>
        <taxon>Bacteria</taxon>
        <taxon>Pseudomonadati</taxon>
        <taxon>Campylobacterota</taxon>
        <taxon>Epsilonproteobacteria</taxon>
        <taxon>Campylobacterales</taxon>
        <taxon>Arcobacteraceae</taxon>
        <taxon>Aliarcobacter</taxon>
    </lineage>
</organism>
<feature type="domain" description="GGDEF" evidence="3">
    <location>
        <begin position="182"/>
        <end position="323"/>
    </location>
</feature>
<dbReference type="PROSITE" id="PS50887">
    <property type="entry name" value="GGDEF"/>
    <property type="match status" value="1"/>
</dbReference>
<name>A0A1C7WPW7_9BACT</name>
<sequence length="466" mass="53189">MSEYLYGASVQGIQEFIFKTNKLKEIIGASKIVKNFEKIIEEFDGLKDKPTLILNAAGNIRLKIKNKEDLEKIVKYLPQKIMLDAYGITVSQAVVKIENDYKKSSSKLEKRLKIQRNKASIPLDLNLSILKLNPKTALPLVNKEFDQASFLKDEAFEKYKKSKEAKQENNIYDIEKLANKDNKVAIIHIDGNGLGNIVKELNEKEMVEFSEKLDNATKEAYNVAKECVVKNEKDVLKIRKVILDGDDLAVICDASSALDFTIKFLEEFENKTKKIYKDYDLTACAGITFCNSKYPFHYAIKLAEDLCSYAKKDSKAVNSKLPPSSLMFHNIQSSNVDSFSKFIEDELNIGDIRMDFGAYYLQGIENKPNIKILQEIVKELKKENSPKGKLRDWLSTLSFDKKLAESELKRVVKMAEDKKWRSENLSKLYSGLSLEKLIVQKDGVDKSPIYDILQIEKILKGNKDDI</sequence>
<dbReference type="Proteomes" id="UP000092987">
    <property type="component" value="Unassembled WGS sequence"/>
</dbReference>
<dbReference type="InterPro" id="IPR054767">
    <property type="entry name" value="Cas10-Cmr2_palm2"/>
</dbReference>
<evidence type="ECO:0000313" key="4">
    <source>
        <dbReference type="EMBL" id="OCL95810.1"/>
    </source>
</evidence>
<dbReference type="EMBL" id="LLKQ01000001">
    <property type="protein sequence ID" value="OCL95810.1"/>
    <property type="molecule type" value="Genomic_DNA"/>
</dbReference>
<gene>
    <name evidence="4" type="ORF">AA347_01292</name>
</gene>
<dbReference type="InterPro" id="IPR043128">
    <property type="entry name" value="Rev_trsase/Diguanyl_cyclase"/>
</dbReference>
<dbReference type="RefSeq" id="WP_225351851.1">
    <property type="nucleotide sequence ID" value="NZ_CP035926.1"/>
</dbReference>
<proteinExistence type="predicted"/>
<dbReference type="Gene3D" id="3.30.70.270">
    <property type="match status" value="1"/>
</dbReference>
<accession>A0A1C7WPW7</accession>
<dbReference type="Pfam" id="PF22335">
    <property type="entry name" value="Cas10-Cmr2_palm2"/>
    <property type="match status" value="1"/>
</dbReference>
<dbReference type="InterPro" id="IPR000160">
    <property type="entry name" value="GGDEF_dom"/>
</dbReference>
<evidence type="ECO:0000256" key="1">
    <source>
        <dbReference type="ARBA" id="ARBA00022741"/>
    </source>
</evidence>
<keyword evidence="1" id="KW-0547">Nucleotide-binding</keyword>
<protein>
    <recommendedName>
        <fullName evidence="3">GGDEF domain-containing protein</fullName>
    </recommendedName>
</protein>
<comment type="caution">
    <text evidence="4">The sequence shown here is derived from an EMBL/GenBank/DDBJ whole genome shotgun (WGS) entry which is preliminary data.</text>
</comment>
<keyword evidence="5" id="KW-1185">Reference proteome</keyword>
<evidence type="ECO:0000259" key="3">
    <source>
        <dbReference type="PROSITE" id="PS50887"/>
    </source>
</evidence>
<evidence type="ECO:0000313" key="5">
    <source>
        <dbReference type="Proteomes" id="UP000092987"/>
    </source>
</evidence>